<evidence type="ECO:0000256" key="5">
    <source>
        <dbReference type="ARBA" id="ARBA00023136"/>
    </source>
</evidence>
<feature type="transmembrane region" description="Helical" evidence="6">
    <location>
        <begin position="54"/>
        <end position="73"/>
    </location>
</feature>
<dbReference type="InterPro" id="IPR012809">
    <property type="entry name" value="ECF_CbiQ"/>
</dbReference>
<dbReference type="Pfam" id="PF02361">
    <property type="entry name" value="CbiQ"/>
    <property type="match status" value="1"/>
</dbReference>
<keyword evidence="5 6" id="KW-0472">Membrane</keyword>
<evidence type="ECO:0000256" key="6">
    <source>
        <dbReference type="SAM" id="Phobius"/>
    </source>
</evidence>
<accession>A0A8J8SGD2</accession>
<dbReference type="PANTHER" id="PTHR34857:SF2">
    <property type="entry name" value="SLL0384 PROTEIN"/>
    <property type="match status" value="1"/>
</dbReference>
<proteinExistence type="predicted"/>
<keyword evidence="8" id="KW-1185">Reference proteome</keyword>
<feature type="transmembrane region" description="Helical" evidence="6">
    <location>
        <begin position="79"/>
        <end position="96"/>
    </location>
</feature>
<feature type="transmembrane region" description="Helical" evidence="6">
    <location>
        <begin position="108"/>
        <end position="135"/>
    </location>
</feature>
<dbReference type="InterPro" id="IPR003339">
    <property type="entry name" value="ABC/ECF_trnsptr_transmembrane"/>
</dbReference>
<evidence type="ECO:0000256" key="4">
    <source>
        <dbReference type="ARBA" id="ARBA00022989"/>
    </source>
</evidence>
<dbReference type="InterPro" id="IPR051611">
    <property type="entry name" value="ECF_transporter_component"/>
</dbReference>
<name>A0A8J8SGD2_9FIRM</name>
<dbReference type="NCBIfam" id="TIGR02454">
    <property type="entry name" value="ECF_T_CbiQ"/>
    <property type="match status" value="1"/>
</dbReference>
<dbReference type="KEGG" id="vpy:HZI73_08170"/>
<dbReference type="EMBL" id="CP058649">
    <property type="protein sequence ID" value="QUI22274.1"/>
    <property type="molecule type" value="Genomic_DNA"/>
</dbReference>
<keyword evidence="2" id="KW-1003">Cell membrane</keyword>
<organism evidence="7 8">
    <name type="scientific">Vallitalea pronyensis</name>
    <dbReference type="NCBI Taxonomy" id="1348613"/>
    <lineage>
        <taxon>Bacteria</taxon>
        <taxon>Bacillati</taxon>
        <taxon>Bacillota</taxon>
        <taxon>Clostridia</taxon>
        <taxon>Lachnospirales</taxon>
        <taxon>Vallitaleaceae</taxon>
        <taxon>Vallitalea</taxon>
    </lineage>
</organism>
<sequence>MNKRLLSMFNLAELEQFARRKIWWNQVHPIMKILITLLYIVVVTSLGKYQLSQLLLFGIYPIIIITIADIPFGVVGNKLIIPAIVSMGLGVFNPFLDREMVIKVGEIAISGGIISFVTLFIKAMWTLSATLLLVATTPIEEIGRSLIRLKVPVRLVMLLLLMYRCITILLGEVHRTMEAYSLRSRRGHGIHIHTWGSLVGQIMIRSYHRSNEIYNAMVLRGYDTSGGSIEI</sequence>
<dbReference type="GO" id="GO:0006824">
    <property type="term" value="P:cobalt ion transport"/>
    <property type="evidence" value="ECO:0007669"/>
    <property type="project" value="InterPro"/>
</dbReference>
<feature type="transmembrane region" description="Helical" evidence="6">
    <location>
        <begin position="155"/>
        <end position="173"/>
    </location>
</feature>
<gene>
    <name evidence="7" type="primary">cbiQ</name>
    <name evidence="7" type="ORF">HZI73_08170</name>
</gene>
<reference evidence="7" key="1">
    <citation type="submission" date="2020-07" db="EMBL/GenBank/DDBJ databases">
        <title>Vallitalea pronyensis genome.</title>
        <authorList>
            <person name="Postec A."/>
        </authorList>
    </citation>
    <scope>NUCLEOTIDE SEQUENCE</scope>
    <source>
        <strain evidence="7">FatNI3</strain>
    </source>
</reference>
<dbReference type="AlphaFoldDB" id="A0A8J8SGD2"/>
<evidence type="ECO:0000313" key="7">
    <source>
        <dbReference type="EMBL" id="QUI22274.1"/>
    </source>
</evidence>
<feature type="transmembrane region" description="Helical" evidence="6">
    <location>
        <begin position="29"/>
        <end position="47"/>
    </location>
</feature>
<comment type="subcellular location">
    <subcellularLocation>
        <location evidence="1">Cell membrane</location>
        <topology evidence="1">Multi-pass membrane protein</topology>
    </subcellularLocation>
</comment>
<dbReference type="RefSeq" id="WP_212697756.1">
    <property type="nucleotide sequence ID" value="NZ_CP058649.1"/>
</dbReference>
<dbReference type="GO" id="GO:0043190">
    <property type="term" value="C:ATP-binding cassette (ABC) transporter complex"/>
    <property type="evidence" value="ECO:0007669"/>
    <property type="project" value="InterPro"/>
</dbReference>
<evidence type="ECO:0000256" key="1">
    <source>
        <dbReference type="ARBA" id="ARBA00004651"/>
    </source>
</evidence>
<evidence type="ECO:0000313" key="8">
    <source>
        <dbReference type="Proteomes" id="UP000683246"/>
    </source>
</evidence>
<evidence type="ECO:0000256" key="2">
    <source>
        <dbReference type="ARBA" id="ARBA00022475"/>
    </source>
</evidence>
<dbReference type="CDD" id="cd16914">
    <property type="entry name" value="EcfT"/>
    <property type="match status" value="1"/>
</dbReference>
<keyword evidence="4 6" id="KW-1133">Transmembrane helix</keyword>
<dbReference type="Proteomes" id="UP000683246">
    <property type="component" value="Chromosome"/>
</dbReference>
<evidence type="ECO:0000256" key="3">
    <source>
        <dbReference type="ARBA" id="ARBA00022692"/>
    </source>
</evidence>
<keyword evidence="3 6" id="KW-0812">Transmembrane</keyword>
<dbReference type="PANTHER" id="PTHR34857">
    <property type="entry name" value="SLL0384 PROTEIN"/>
    <property type="match status" value="1"/>
</dbReference>
<protein>
    <submittedName>
        <fullName evidence="7">Cobalt ECF transporter T component CbiQ</fullName>
    </submittedName>
</protein>